<evidence type="ECO:0000256" key="1">
    <source>
        <dbReference type="SAM" id="Phobius"/>
    </source>
</evidence>
<feature type="transmembrane region" description="Helical" evidence="1">
    <location>
        <begin position="78"/>
        <end position="101"/>
    </location>
</feature>
<reference evidence="2 3" key="1">
    <citation type="journal article" date="2015" name="Genome Announc.">
        <title>Expanding the biotechnology potential of lactobacilli through comparative genomics of 213 strains and associated genera.</title>
        <authorList>
            <person name="Sun Z."/>
            <person name="Harris H.M."/>
            <person name="McCann A."/>
            <person name="Guo C."/>
            <person name="Argimon S."/>
            <person name="Zhang W."/>
            <person name="Yang X."/>
            <person name="Jeffery I.B."/>
            <person name="Cooney J.C."/>
            <person name="Kagawa T.F."/>
            <person name="Liu W."/>
            <person name="Song Y."/>
            <person name="Salvetti E."/>
            <person name="Wrobel A."/>
            <person name="Rasinkangas P."/>
            <person name="Parkhill J."/>
            <person name="Rea M.C."/>
            <person name="O'Sullivan O."/>
            <person name="Ritari J."/>
            <person name="Douillard F.P."/>
            <person name="Paul Ross R."/>
            <person name="Yang R."/>
            <person name="Briner A.E."/>
            <person name="Felis G.E."/>
            <person name="de Vos W.M."/>
            <person name="Barrangou R."/>
            <person name="Klaenhammer T.R."/>
            <person name="Caufield P.W."/>
            <person name="Cui Y."/>
            <person name="Zhang H."/>
            <person name="O'Toole P.W."/>
        </authorList>
    </citation>
    <scope>NUCLEOTIDE SEQUENCE [LARGE SCALE GENOMIC DNA]</scope>
    <source>
        <strain evidence="2 3">DSM 16045</strain>
    </source>
</reference>
<proteinExistence type="predicted"/>
<organism evidence="2 3">
    <name type="scientific">Limosilactobacillus gastricus DSM 16045</name>
    <dbReference type="NCBI Taxonomy" id="1423749"/>
    <lineage>
        <taxon>Bacteria</taxon>
        <taxon>Bacillati</taxon>
        <taxon>Bacillota</taxon>
        <taxon>Bacilli</taxon>
        <taxon>Lactobacillales</taxon>
        <taxon>Lactobacillaceae</taxon>
        <taxon>Limosilactobacillus</taxon>
    </lineage>
</organism>
<name>A0A0R1V415_9LACO</name>
<comment type="caution">
    <text evidence="2">The sequence shown here is derived from an EMBL/GenBank/DDBJ whole genome shotgun (WGS) entry which is preliminary data.</text>
</comment>
<feature type="transmembrane region" description="Helical" evidence="1">
    <location>
        <begin position="46"/>
        <end position="66"/>
    </location>
</feature>
<dbReference type="PATRIC" id="fig|1423749.3.peg.1275"/>
<dbReference type="AlphaFoldDB" id="A0A0R1V415"/>
<dbReference type="EMBL" id="AZFN01000036">
    <property type="protein sequence ID" value="KRM00346.1"/>
    <property type="molecule type" value="Genomic_DNA"/>
</dbReference>
<sequence>MEEGAKFCLNCGTSLTKETTSVDEGTSQPAEVTVEKASNLNDSGTIWWGVLGFCVPLVGLILCLVWKKTTPNNAKSAGYGAGIGLAWSVIFWISTAIATALGAA</sequence>
<keyword evidence="1" id="KW-0472">Membrane</keyword>
<keyword evidence="1" id="KW-1133">Transmembrane helix</keyword>
<dbReference type="Proteomes" id="UP000051739">
    <property type="component" value="Unassembled WGS sequence"/>
</dbReference>
<accession>A0A0R1V415</accession>
<gene>
    <name evidence="2" type="ORF">FC60_GL001246</name>
</gene>
<evidence type="ECO:0000313" key="2">
    <source>
        <dbReference type="EMBL" id="KRM00346.1"/>
    </source>
</evidence>
<keyword evidence="3" id="KW-1185">Reference proteome</keyword>
<evidence type="ECO:0008006" key="4">
    <source>
        <dbReference type="Google" id="ProtNLM"/>
    </source>
</evidence>
<evidence type="ECO:0000313" key="3">
    <source>
        <dbReference type="Proteomes" id="UP000051739"/>
    </source>
</evidence>
<keyword evidence="1" id="KW-0812">Transmembrane</keyword>
<protein>
    <recommendedName>
        <fullName evidence="4">Zinc-ribbon domain-containing protein</fullName>
    </recommendedName>
</protein>